<dbReference type="GO" id="GO:0016491">
    <property type="term" value="F:oxidoreductase activity"/>
    <property type="evidence" value="ECO:0007669"/>
    <property type="project" value="UniProtKB-KW"/>
</dbReference>
<name>A0AAN6WJJ3_9PEZI</name>
<dbReference type="InterPro" id="IPR050432">
    <property type="entry name" value="FAD-linked_Oxidoreductases_BP"/>
</dbReference>
<dbReference type="InterPro" id="IPR036318">
    <property type="entry name" value="FAD-bd_PCMH-like_sf"/>
</dbReference>
<dbReference type="Pfam" id="PF08031">
    <property type="entry name" value="BBE"/>
    <property type="match status" value="1"/>
</dbReference>
<dbReference type="AlphaFoldDB" id="A0AAN6WJJ3"/>
<dbReference type="EMBL" id="MU864561">
    <property type="protein sequence ID" value="KAK4183273.1"/>
    <property type="molecule type" value="Genomic_DNA"/>
</dbReference>
<gene>
    <name evidence="4" type="ORF">QBC35DRAFT_526198</name>
</gene>
<organism evidence="4 5">
    <name type="scientific">Podospora australis</name>
    <dbReference type="NCBI Taxonomy" id="1536484"/>
    <lineage>
        <taxon>Eukaryota</taxon>
        <taxon>Fungi</taxon>
        <taxon>Dikarya</taxon>
        <taxon>Ascomycota</taxon>
        <taxon>Pezizomycotina</taxon>
        <taxon>Sordariomycetes</taxon>
        <taxon>Sordariomycetidae</taxon>
        <taxon>Sordariales</taxon>
        <taxon>Podosporaceae</taxon>
        <taxon>Podospora</taxon>
    </lineage>
</organism>
<sequence>MAVVRHIMMILKGADYLRHCPPRPPDCPPYEPPILLPTDIGKFPALAFGDYAKAPSQYDGPRCKVNPQDPDWPTDAEWAQLNTTIHGRLLKPTPAPAVCYPGPQYNATVCQFLQTEARGTRFWLNDPLSVLWTWTQGNTCLAVANSTGKSCTQGGFPTYVVNATKDRHVQAAVNFARNKNLRLIIKNTGHDFLGRSNGYGSLSIWTHHMKNFTYLPNIKLFNWNGPVVKIEAGVETWELNNAMIAQNFTVAVPKLPAETVGVAGGWVQGGGHSNLASLYGLGADQVLRFGVVTADGRYTQADEAYDSDLFYALRGGGGTTYGVVVWAIFKAYPGRTILGTATYGFTTGPNPPSTLQIPTVNVSNIEIFWRGVHQYISFAKKITEAGGFGHGDVSPHGNSSFSFAGTFLMPGLSAAETLVFISPLFITFREIGINISTPIPKEVPYAEPSTGINTAPGRSTFSSRLLPRRNWDNATILVETTAVLRKVVERGLTLRTRAYAPNLEVAGYPGNTSAVSPHMRNMIIHTTVFSPVDVPSLSTSQFKAALDELEQGVELIRQITPGSGAYFNEAGRLEPNWQGSFFGAENYARLLKIKKKVDPWGLFWAALTVGSESWAVGTADGLPTGNGPLCRTGVVP</sequence>
<dbReference type="PANTHER" id="PTHR13878">
    <property type="entry name" value="GULONOLACTONE OXIDASE"/>
    <property type="match status" value="1"/>
</dbReference>
<comment type="similarity">
    <text evidence="1">Belongs to the oxygen-dependent FAD-linked oxidoreductase family.</text>
</comment>
<evidence type="ECO:0000256" key="2">
    <source>
        <dbReference type="ARBA" id="ARBA00023002"/>
    </source>
</evidence>
<dbReference type="InterPro" id="IPR016169">
    <property type="entry name" value="FAD-bd_PCMH_sub2"/>
</dbReference>
<dbReference type="PROSITE" id="PS51387">
    <property type="entry name" value="FAD_PCMH"/>
    <property type="match status" value="1"/>
</dbReference>
<reference evidence="4" key="2">
    <citation type="submission" date="2023-05" db="EMBL/GenBank/DDBJ databases">
        <authorList>
            <consortium name="Lawrence Berkeley National Laboratory"/>
            <person name="Steindorff A."/>
            <person name="Hensen N."/>
            <person name="Bonometti L."/>
            <person name="Westerberg I."/>
            <person name="Brannstrom I.O."/>
            <person name="Guillou S."/>
            <person name="Cros-Aarteil S."/>
            <person name="Calhoun S."/>
            <person name="Haridas S."/>
            <person name="Kuo A."/>
            <person name="Mondo S."/>
            <person name="Pangilinan J."/>
            <person name="Riley R."/>
            <person name="Labutti K."/>
            <person name="Andreopoulos B."/>
            <person name="Lipzen A."/>
            <person name="Chen C."/>
            <person name="Yanf M."/>
            <person name="Daum C."/>
            <person name="Ng V."/>
            <person name="Clum A."/>
            <person name="Ohm R."/>
            <person name="Martin F."/>
            <person name="Silar P."/>
            <person name="Natvig D."/>
            <person name="Lalanne C."/>
            <person name="Gautier V."/>
            <person name="Ament-Velasquez S.L."/>
            <person name="Kruys A."/>
            <person name="Hutchinson M.I."/>
            <person name="Powell A.J."/>
            <person name="Barry K."/>
            <person name="Miller A.N."/>
            <person name="Grigoriev I.V."/>
            <person name="Debuchy R."/>
            <person name="Gladieux P."/>
            <person name="Thoren M.H."/>
            <person name="Johannesson H."/>
        </authorList>
    </citation>
    <scope>NUCLEOTIDE SEQUENCE</scope>
    <source>
        <strain evidence="4">PSN309</strain>
    </source>
</reference>
<protein>
    <recommendedName>
        <fullName evidence="3">FAD-binding PCMH-type domain-containing protein</fullName>
    </recommendedName>
</protein>
<evidence type="ECO:0000313" key="4">
    <source>
        <dbReference type="EMBL" id="KAK4183273.1"/>
    </source>
</evidence>
<evidence type="ECO:0000259" key="3">
    <source>
        <dbReference type="PROSITE" id="PS51387"/>
    </source>
</evidence>
<keyword evidence="5" id="KW-1185">Reference proteome</keyword>
<dbReference type="InterPro" id="IPR012951">
    <property type="entry name" value="BBE"/>
</dbReference>
<dbReference type="SUPFAM" id="SSF56176">
    <property type="entry name" value="FAD-binding/transporter-associated domain-like"/>
    <property type="match status" value="1"/>
</dbReference>
<dbReference type="GO" id="GO:0071949">
    <property type="term" value="F:FAD binding"/>
    <property type="evidence" value="ECO:0007669"/>
    <property type="project" value="InterPro"/>
</dbReference>
<proteinExistence type="inferred from homology"/>
<reference evidence="4" key="1">
    <citation type="journal article" date="2023" name="Mol. Phylogenet. Evol.">
        <title>Genome-scale phylogeny and comparative genomics of the fungal order Sordariales.</title>
        <authorList>
            <person name="Hensen N."/>
            <person name="Bonometti L."/>
            <person name="Westerberg I."/>
            <person name="Brannstrom I.O."/>
            <person name="Guillou S."/>
            <person name="Cros-Aarteil S."/>
            <person name="Calhoun S."/>
            <person name="Haridas S."/>
            <person name="Kuo A."/>
            <person name="Mondo S."/>
            <person name="Pangilinan J."/>
            <person name="Riley R."/>
            <person name="LaButti K."/>
            <person name="Andreopoulos B."/>
            <person name="Lipzen A."/>
            <person name="Chen C."/>
            <person name="Yan M."/>
            <person name="Daum C."/>
            <person name="Ng V."/>
            <person name="Clum A."/>
            <person name="Steindorff A."/>
            <person name="Ohm R.A."/>
            <person name="Martin F."/>
            <person name="Silar P."/>
            <person name="Natvig D.O."/>
            <person name="Lalanne C."/>
            <person name="Gautier V."/>
            <person name="Ament-Velasquez S.L."/>
            <person name="Kruys A."/>
            <person name="Hutchinson M.I."/>
            <person name="Powell A.J."/>
            <person name="Barry K."/>
            <person name="Miller A.N."/>
            <person name="Grigoriev I.V."/>
            <person name="Debuchy R."/>
            <person name="Gladieux P."/>
            <person name="Hiltunen Thoren M."/>
            <person name="Johannesson H."/>
        </authorList>
    </citation>
    <scope>NUCLEOTIDE SEQUENCE</scope>
    <source>
        <strain evidence="4">PSN309</strain>
    </source>
</reference>
<accession>A0AAN6WJJ3</accession>
<dbReference type="InterPro" id="IPR016166">
    <property type="entry name" value="FAD-bd_PCMH"/>
</dbReference>
<dbReference type="PANTHER" id="PTHR13878:SF91">
    <property type="entry name" value="FAD BINDING DOMAIN PROTEIN (AFU_ORTHOLOGUE AFUA_6G12070)-RELATED"/>
    <property type="match status" value="1"/>
</dbReference>
<dbReference type="Proteomes" id="UP001302126">
    <property type="component" value="Unassembled WGS sequence"/>
</dbReference>
<evidence type="ECO:0000256" key="1">
    <source>
        <dbReference type="ARBA" id="ARBA00005466"/>
    </source>
</evidence>
<dbReference type="InterPro" id="IPR006094">
    <property type="entry name" value="Oxid_FAD_bind_N"/>
</dbReference>
<evidence type="ECO:0000313" key="5">
    <source>
        <dbReference type="Proteomes" id="UP001302126"/>
    </source>
</evidence>
<feature type="domain" description="FAD-binding PCMH-type" evidence="3">
    <location>
        <begin position="153"/>
        <end position="334"/>
    </location>
</feature>
<keyword evidence="2" id="KW-0560">Oxidoreductase</keyword>
<comment type="caution">
    <text evidence="4">The sequence shown here is derived from an EMBL/GenBank/DDBJ whole genome shotgun (WGS) entry which is preliminary data.</text>
</comment>
<dbReference type="Gene3D" id="3.30.465.10">
    <property type="match status" value="2"/>
</dbReference>
<dbReference type="Pfam" id="PF01565">
    <property type="entry name" value="FAD_binding_4"/>
    <property type="match status" value="1"/>
</dbReference>